<dbReference type="AlphaFoldDB" id="A0A5N7AYK2"/>
<dbReference type="EMBL" id="ML736272">
    <property type="protein sequence ID" value="KAE8374935.1"/>
    <property type="molecule type" value="Genomic_DNA"/>
</dbReference>
<organism evidence="2 3">
    <name type="scientific">Aspergillus bertholletiae</name>
    <dbReference type="NCBI Taxonomy" id="1226010"/>
    <lineage>
        <taxon>Eukaryota</taxon>
        <taxon>Fungi</taxon>
        <taxon>Dikarya</taxon>
        <taxon>Ascomycota</taxon>
        <taxon>Pezizomycotina</taxon>
        <taxon>Eurotiomycetes</taxon>
        <taxon>Eurotiomycetidae</taxon>
        <taxon>Eurotiales</taxon>
        <taxon>Aspergillaceae</taxon>
        <taxon>Aspergillus</taxon>
        <taxon>Aspergillus subgen. Circumdati</taxon>
    </lineage>
</organism>
<sequence length="123" mass="13717">MDELARFLQTAHWQQTGKNTYFCDDARLETLWIDFAKELPAYLKGYGLQAWKINGTMKILEPEGYIQPLPSIPGETTSTDTDEPRILGGPKLTPGSGPIPFRSEVILTGSLHFIIALPPRKST</sequence>
<reference evidence="2 3" key="1">
    <citation type="submission" date="2019-04" db="EMBL/GenBank/DDBJ databases">
        <title>Friends and foes A comparative genomics studyof 23 Aspergillus species from section Flavi.</title>
        <authorList>
            <consortium name="DOE Joint Genome Institute"/>
            <person name="Kjaerbolling I."/>
            <person name="Vesth T."/>
            <person name="Frisvad J.C."/>
            <person name="Nybo J.L."/>
            <person name="Theobald S."/>
            <person name="Kildgaard S."/>
            <person name="Isbrandt T."/>
            <person name="Kuo A."/>
            <person name="Sato A."/>
            <person name="Lyhne E.K."/>
            <person name="Kogle M.E."/>
            <person name="Wiebenga A."/>
            <person name="Kun R.S."/>
            <person name="Lubbers R.J."/>
            <person name="Makela M.R."/>
            <person name="Barry K."/>
            <person name="Chovatia M."/>
            <person name="Clum A."/>
            <person name="Daum C."/>
            <person name="Haridas S."/>
            <person name="He G."/>
            <person name="LaButti K."/>
            <person name="Lipzen A."/>
            <person name="Mondo S."/>
            <person name="Riley R."/>
            <person name="Salamov A."/>
            <person name="Simmons B.A."/>
            <person name="Magnuson J.K."/>
            <person name="Henrissat B."/>
            <person name="Mortensen U.H."/>
            <person name="Larsen T.O."/>
            <person name="Devries R.P."/>
            <person name="Grigoriev I.V."/>
            <person name="Machida M."/>
            <person name="Baker S.E."/>
            <person name="Andersen M.R."/>
        </authorList>
    </citation>
    <scope>NUCLEOTIDE SEQUENCE [LARGE SCALE GENOMIC DNA]</scope>
    <source>
        <strain evidence="2 3">IBT 29228</strain>
    </source>
</reference>
<feature type="region of interest" description="Disordered" evidence="1">
    <location>
        <begin position="69"/>
        <end position="97"/>
    </location>
</feature>
<name>A0A5N7AYK2_9EURO</name>
<accession>A0A5N7AYK2</accession>
<evidence type="ECO:0000313" key="2">
    <source>
        <dbReference type="EMBL" id="KAE8374935.1"/>
    </source>
</evidence>
<proteinExistence type="predicted"/>
<evidence type="ECO:0000313" key="3">
    <source>
        <dbReference type="Proteomes" id="UP000326198"/>
    </source>
</evidence>
<keyword evidence="3" id="KW-1185">Reference proteome</keyword>
<protein>
    <submittedName>
        <fullName evidence="2">Uncharacterized protein</fullName>
    </submittedName>
</protein>
<gene>
    <name evidence="2" type="ORF">BDV26DRAFT_30752</name>
</gene>
<evidence type="ECO:0000256" key="1">
    <source>
        <dbReference type="SAM" id="MobiDB-lite"/>
    </source>
</evidence>
<dbReference type="Proteomes" id="UP000326198">
    <property type="component" value="Unassembled WGS sequence"/>
</dbReference>